<dbReference type="STRING" id="51240.A0A2I4H6D2"/>
<dbReference type="AlphaFoldDB" id="A0A2I4H6D2"/>
<dbReference type="PANTHER" id="PTHR33564">
    <property type="entry name" value="TRANSMEMBRANE PROTEIN"/>
    <property type="match status" value="1"/>
</dbReference>
<dbReference type="Gramene" id="Jr12_19940_p1">
    <property type="protein sequence ID" value="cds.Jr12_19940_p1"/>
    <property type="gene ID" value="Jr12_19940"/>
</dbReference>
<keyword evidence="2" id="KW-1185">Reference proteome</keyword>
<dbReference type="GeneID" id="109013903"/>
<dbReference type="RefSeq" id="XP_018851708.1">
    <property type="nucleotide sequence ID" value="XM_018996163.2"/>
</dbReference>
<sequence length="133" mass="15307">MSSISQGLVLATAMVISSTALFLAYCRQKSFTPTQLSDTQNSQQPEKQVVLRSCLYSDERRRDKKKKKKVQFAENAKDPSGNGEEYRKEHMKRSEVEMGCRSELRRMSGMPDNRVALYNGILKERVQKMQCSY</sequence>
<evidence type="ECO:0000313" key="2">
    <source>
        <dbReference type="Proteomes" id="UP000235220"/>
    </source>
</evidence>
<accession>A0A2I4H6D2</accession>
<organism evidence="2 3">
    <name type="scientific">Juglans regia</name>
    <name type="common">English walnut</name>
    <dbReference type="NCBI Taxonomy" id="51240"/>
    <lineage>
        <taxon>Eukaryota</taxon>
        <taxon>Viridiplantae</taxon>
        <taxon>Streptophyta</taxon>
        <taxon>Embryophyta</taxon>
        <taxon>Tracheophyta</taxon>
        <taxon>Spermatophyta</taxon>
        <taxon>Magnoliopsida</taxon>
        <taxon>eudicotyledons</taxon>
        <taxon>Gunneridae</taxon>
        <taxon>Pentapetalae</taxon>
        <taxon>rosids</taxon>
        <taxon>fabids</taxon>
        <taxon>Fagales</taxon>
        <taxon>Juglandaceae</taxon>
        <taxon>Juglans</taxon>
    </lineage>
</organism>
<dbReference type="OrthoDB" id="695890at2759"/>
<feature type="compositionally biased region" description="Basic and acidic residues" evidence="1">
    <location>
        <begin position="84"/>
        <end position="100"/>
    </location>
</feature>
<gene>
    <name evidence="3" type="primary">LOC109013903</name>
</gene>
<dbReference type="FunCoup" id="A0A2I4H6D2">
    <property type="interactions" value="318"/>
</dbReference>
<evidence type="ECO:0000313" key="3">
    <source>
        <dbReference type="RefSeq" id="XP_018851708.1"/>
    </source>
</evidence>
<evidence type="ECO:0000256" key="1">
    <source>
        <dbReference type="SAM" id="MobiDB-lite"/>
    </source>
</evidence>
<dbReference type="PANTHER" id="PTHR33564:SF15">
    <property type="entry name" value="PROTEIN, PUTATIVE-RELATED"/>
    <property type="match status" value="1"/>
</dbReference>
<protein>
    <submittedName>
        <fullName evidence="3">Uncharacterized protein LOC109013903</fullName>
    </submittedName>
</protein>
<proteinExistence type="predicted"/>
<feature type="region of interest" description="Disordered" evidence="1">
    <location>
        <begin position="60"/>
        <end position="100"/>
    </location>
</feature>
<dbReference type="Proteomes" id="UP000235220">
    <property type="component" value="Chromosome 12"/>
</dbReference>
<dbReference type="KEGG" id="jre:109013903"/>
<name>A0A2I4H6D2_JUGRE</name>
<reference evidence="3" key="1">
    <citation type="submission" date="2025-08" db="UniProtKB">
        <authorList>
            <consortium name="RefSeq"/>
        </authorList>
    </citation>
    <scope>IDENTIFICATION</scope>
    <source>
        <tissue evidence="3">Leaves</tissue>
    </source>
</reference>